<dbReference type="GeneID" id="63774647"/>
<dbReference type="Proteomes" id="UP000193689">
    <property type="component" value="Unassembled WGS sequence"/>
</dbReference>
<dbReference type="AlphaFoldDB" id="A0A1Y2DVP7"/>
<feature type="chain" id="PRO_5012033669" description="Secreted protein" evidence="2">
    <location>
        <begin position="20"/>
        <end position="277"/>
    </location>
</feature>
<evidence type="ECO:0000313" key="4">
    <source>
        <dbReference type="Proteomes" id="UP000193689"/>
    </source>
</evidence>
<keyword evidence="2" id="KW-0732">Signal</keyword>
<accession>A0A1Y2DVP7</accession>
<protein>
    <recommendedName>
        <fullName evidence="5">Secreted protein</fullName>
    </recommendedName>
</protein>
<proteinExistence type="predicted"/>
<dbReference type="EMBL" id="MCFJ01000008">
    <property type="protein sequence ID" value="ORY63269.1"/>
    <property type="molecule type" value="Genomic_DNA"/>
</dbReference>
<feature type="region of interest" description="Disordered" evidence="1">
    <location>
        <begin position="226"/>
        <end position="245"/>
    </location>
</feature>
<evidence type="ECO:0000313" key="3">
    <source>
        <dbReference type="EMBL" id="ORY63269.1"/>
    </source>
</evidence>
<reference evidence="3 4" key="1">
    <citation type="submission" date="2016-07" db="EMBL/GenBank/DDBJ databases">
        <title>Pervasive Adenine N6-methylation of Active Genes in Fungi.</title>
        <authorList>
            <consortium name="DOE Joint Genome Institute"/>
            <person name="Mondo S.J."/>
            <person name="Dannebaum R.O."/>
            <person name="Kuo R.C."/>
            <person name="Labutti K."/>
            <person name="Haridas S."/>
            <person name="Kuo A."/>
            <person name="Salamov A."/>
            <person name="Ahrendt S.R."/>
            <person name="Lipzen A."/>
            <person name="Sullivan W."/>
            <person name="Andreopoulos W.B."/>
            <person name="Clum A."/>
            <person name="Lindquist E."/>
            <person name="Daum C."/>
            <person name="Ramamoorthy G.K."/>
            <person name="Gryganskyi A."/>
            <person name="Culley D."/>
            <person name="Magnuson J.K."/>
            <person name="James T.Y."/>
            <person name="O'Malley M.A."/>
            <person name="Stajich J.E."/>
            <person name="Spatafora J.W."/>
            <person name="Visel A."/>
            <person name="Grigoriev I.V."/>
        </authorList>
    </citation>
    <scope>NUCLEOTIDE SEQUENCE [LARGE SCALE GENOMIC DNA]</scope>
    <source>
        <strain evidence="3 4">CBS 129021</strain>
    </source>
</reference>
<evidence type="ECO:0000256" key="1">
    <source>
        <dbReference type="SAM" id="MobiDB-lite"/>
    </source>
</evidence>
<keyword evidence="4" id="KW-1185">Reference proteome</keyword>
<comment type="caution">
    <text evidence="3">The sequence shown here is derived from an EMBL/GenBank/DDBJ whole genome shotgun (WGS) entry which is preliminary data.</text>
</comment>
<feature type="region of interest" description="Disordered" evidence="1">
    <location>
        <begin position="28"/>
        <end position="50"/>
    </location>
</feature>
<feature type="compositionally biased region" description="Basic and acidic residues" evidence="1">
    <location>
        <begin position="28"/>
        <end position="37"/>
    </location>
</feature>
<evidence type="ECO:0008006" key="5">
    <source>
        <dbReference type="Google" id="ProtNLM"/>
    </source>
</evidence>
<feature type="signal peptide" evidence="2">
    <location>
        <begin position="1"/>
        <end position="19"/>
    </location>
</feature>
<name>A0A1Y2DVP7_9PEZI</name>
<dbReference type="InParanoid" id="A0A1Y2DVP7"/>
<dbReference type="RefSeq" id="XP_040714926.1">
    <property type="nucleotide sequence ID" value="XM_040858435.1"/>
</dbReference>
<organism evidence="3 4">
    <name type="scientific">Pseudomassariella vexata</name>
    <dbReference type="NCBI Taxonomy" id="1141098"/>
    <lineage>
        <taxon>Eukaryota</taxon>
        <taxon>Fungi</taxon>
        <taxon>Dikarya</taxon>
        <taxon>Ascomycota</taxon>
        <taxon>Pezizomycotina</taxon>
        <taxon>Sordariomycetes</taxon>
        <taxon>Xylariomycetidae</taxon>
        <taxon>Amphisphaeriales</taxon>
        <taxon>Pseudomassariaceae</taxon>
        <taxon>Pseudomassariella</taxon>
    </lineage>
</organism>
<gene>
    <name evidence="3" type="ORF">BCR38DRAFT_410209</name>
</gene>
<evidence type="ECO:0000256" key="2">
    <source>
        <dbReference type="SAM" id="SignalP"/>
    </source>
</evidence>
<sequence length="277" mass="29553">MYFANILALAILAIATVSARPASSYDSTHELATRADPSKPCQGKSCDQQLPKSPAIPAIPAGHTRPENKLNCIGSTCKPVAAKPVNGHAFHGALYHNFQCFGSNCFPALRNNIKCRRGNCLSSNSKVVGKKKCYGARCKTLKSAYHAPLLPMKCVGNKCGKSNVLRKHPQPAPPIGNCHGEQCGGDKLVNTGRPVPLNQKCTGAECSKIKTPSPLPALKIYNKGVGRDNVVDSHPPSPPDQKHSRNVRDIHLDPAENPKACGPGKVFYGGACKYPMA</sequence>